<comment type="similarity">
    <text evidence="1 2">Belongs to the pirin family.</text>
</comment>
<dbReference type="InterPro" id="IPR003829">
    <property type="entry name" value="Pirin_N_dom"/>
</dbReference>
<organism evidence="5 6">
    <name type="scientific">Natronoglomus mannanivorans</name>
    <dbReference type="NCBI Taxonomy" id="2979990"/>
    <lineage>
        <taxon>Archaea</taxon>
        <taxon>Methanobacteriati</taxon>
        <taxon>Methanobacteriota</taxon>
        <taxon>Stenosarchaea group</taxon>
        <taxon>Halobacteria</taxon>
        <taxon>Halobacteriales</taxon>
        <taxon>Natrialbaceae</taxon>
        <taxon>Natronoglomus</taxon>
    </lineage>
</organism>
<dbReference type="InterPro" id="IPR014710">
    <property type="entry name" value="RmlC-like_jellyroll"/>
</dbReference>
<name>A0AAP2Z3I7_9EURY</name>
<feature type="domain" description="Pirin C-terminal" evidence="4">
    <location>
        <begin position="187"/>
        <end position="266"/>
    </location>
</feature>
<reference evidence="5" key="1">
    <citation type="submission" date="2022-09" db="EMBL/GenBank/DDBJ databases">
        <title>Enrichment on poylsaccharides allowed isolation of novel metabolic and taxonomic groups of Haloarchaea.</title>
        <authorList>
            <person name="Sorokin D.Y."/>
            <person name="Elcheninov A.G."/>
            <person name="Khizhniak T.V."/>
            <person name="Kolganova T.V."/>
            <person name="Kublanov I.V."/>
        </authorList>
    </citation>
    <scope>NUCLEOTIDE SEQUENCE</scope>
    <source>
        <strain evidence="5">AArc-xg1-1</strain>
    </source>
</reference>
<evidence type="ECO:0000259" key="3">
    <source>
        <dbReference type="Pfam" id="PF02678"/>
    </source>
</evidence>
<evidence type="ECO:0000313" key="5">
    <source>
        <dbReference type="EMBL" id="MCU4743863.1"/>
    </source>
</evidence>
<evidence type="ECO:0000256" key="1">
    <source>
        <dbReference type="ARBA" id="ARBA00008416"/>
    </source>
</evidence>
<evidence type="ECO:0000313" key="6">
    <source>
        <dbReference type="Proteomes" id="UP001321018"/>
    </source>
</evidence>
<dbReference type="Pfam" id="PF02678">
    <property type="entry name" value="Pirin"/>
    <property type="match status" value="1"/>
</dbReference>
<evidence type="ECO:0000256" key="2">
    <source>
        <dbReference type="RuleBase" id="RU003457"/>
    </source>
</evidence>
<evidence type="ECO:0000259" key="4">
    <source>
        <dbReference type="Pfam" id="PF05726"/>
    </source>
</evidence>
<dbReference type="PIRSF" id="PIRSF006232">
    <property type="entry name" value="Pirin"/>
    <property type="match status" value="1"/>
</dbReference>
<dbReference type="InterPro" id="IPR008778">
    <property type="entry name" value="Pirin_C_dom"/>
</dbReference>
<dbReference type="Pfam" id="PF05726">
    <property type="entry name" value="Pirin_C"/>
    <property type="match status" value="1"/>
</dbReference>
<dbReference type="CDD" id="cd02247">
    <property type="entry name" value="cupin_pirin_C"/>
    <property type="match status" value="1"/>
</dbReference>
<dbReference type="SUPFAM" id="SSF51182">
    <property type="entry name" value="RmlC-like cupins"/>
    <property type="match status" value="1"/>
</dbReference>
<accession>A0AAP2Z3I7</accession>
<sequence length="266" mass="28323">MSSDERPTRHSIRDAAAVTHAGGMQASRAFPTNTHAHLDPFVLFERFHIAPDQGFDTHPHSGFEILTYMLEGGMAHGDSLGHESTPRAGDAMRITTGSGIRHSEFPADGACSGLQLWVNLPADRKEIEPAYAEASSDQLPTEQRADATVTTVVGEGSPLGLETAMEYLDVTVTGSGSGSDEGSWTWDPPAEWVGFCFVVSGSGRVGGDENGGRDEERDEKTLEAGQFVTLEGGDSLTLSTDTECRVVAVAGEPHGQEIHQRGPFVA</sequence>
<feature type="domain" description="Pirin N-terminal" evidence="3">
    <location>
        <begin position="25"/>
        <end position="118"/>
    </location>
</feature>
<dbReference type="InterPro" id="IPR012093">
    <property type="entry name" value="Pirin"/>
</dbReference>
<dbReference type="PANTHER" id="PTHR13903">
    <property type="entry name" value="PIRIN-RELATED"/>
    <property type="match status" value="1"/>
</dbReference>
<dbReference type="InterPro" id="IPR011051">
    <property type="entry name" value="RmlC_Cupin_sf"/>
</dbReference>
<comment type="caution">
    <text evidence="5">The sequence shown here is derived from an EMBL/GenBank/DDBJ whole genome shotgun (WGS) entry which is preliminary data.</text>
</comment>
<protein>
    <submittedName>
        <fullName evidence="5">Pirin family protein</fullName>
    </submittedName>
</protein>
<dbReference type="AlphaFoldDB" id="A0AAP2Z3I7"/>
<dbReference type="Proteomes" id="UP001321018">
    <property type="component" value="Unassembled WGS sequence"/>
</dbReference>
<dbReference type="Gene3D" id="2.60.120.10">
    <property type="entry name" value="Jelly Rolls"/>
    <property type="match status" value="1"/>
</dbReference>
<dbReference type="EMBL" id="JAOPKA010000019">
    <property type="protein sequence ID" value="MCU4743863.1"/>
    <property type="molecule type" value="Genomic_DNA"/>
</dbReference>
<dbReference type="PANTHER" id="PTHR13903:SF8">
    <property type="entry name" value="PIRIN"/>
    <property type="match status" value="1"/>
</dbReference>
<dbReference type="RefSeq" id="WP_338005675.1">
    <property type="nucleotide sequence ID" value="NZ_JAOPKA010000019.1"/>
</dbReference>
<proteinExistence type="inferred from homology"/>
<dbReference type="CDD" id="cd02909">
    <property type="entry name" value="cupin_pirin_N"/>
    <property type="match status" value="1"/>
</dbReference>
<gene>
    <name evidence="5" type="ORF">OB960_20985</name>
</gene>